<keyword evidence="3" id="KW-0396">Initiation factor</keyword>
<sequence length="617" mass="71553">MEQSKEIFYDKEKKFFLHLMIYVSRFFMSDEEIVIFDLFIYNECLYLEKDIISSINMNEVKIRGILSKLLKDKFIIQVQKYKNNEKGSTHQTYYCLNNYIVYVIDFRIKQMENELQKKKSESDIYICKFCNVTYSQLDAQLLPLDSYDAHFLCFCNHKIELIVSFFFFFFFPPPSPPLRGAQIMRKHLPSVENPGECKPCGCFQIRLFSIFRRRKKKKRKTCLIHHVFVYPPSVNMKTHKRGHSFTGDPQAKLALNSLWLCENFPCVTVTATTISTRSQEKDDSSNEKIYSKYTKYLNILKEHIEKLKNYFIPLYTEKFNRKNVNVSSSFVTDVSSDESITNDSSEVSLTNNSSLLSHSRGKRQKPRNTRLHGGYVPTCVYAYMRICAFAHLHICAFAYLRICTFACLRKRFRSPLLTCMYTHLFTHDPTFPNKDPLNKVVENGKRKKEETYADTCSSVIRKDKKIKICMNVQGKNNLKKNSNHNGVMKVPNMVNEEKGEKGNNKNKEKGRNGDLHEQYNNPKKVTTGEPEMPLFFISKFNKEFPLIGIKCALEGGVNLHRDIPTHACTGIQRNPPPIAHFAVGVYPICNCAGSYFATALDTLFVTALDPILQLHYT</sequence>
<dbReference type="InterPro" id="IPR039997">
    <property type="entry name" value="TFE"/>
</dbReference>
<reference evidence="4" key="1">
    <citation type="submission" date="2016-05" db="EMBL/GenBank/DDBJ databases">
        <authorList>
            <person name="Naeem Raeece"/>
        </authorList>
    </citation>
    <scope>NUCLEOTIDE SEQUENCE [LARGE SCALE GENOMIC DNA]</scope>
</reference>
<evidence type="ECO:0000313" key="4">
    <source>
        <dbReference type="Proteomes" id="UP000078550"/>
    </source>
</evidence>
<protein>
    <submittedName>
        <fullName evidence="3">Transcription initiation factor IIE, alpha subunit, putative</fullName>
    </submittedName>
</protein>
<dbReference type="PANTHER" id="PTHR13097:SF7">
    <property type="entry name" value="GENERAL TRANSCRIPTION FACTOR IIE SUBUNIT 1"/>
    <property type="match status" value="1"/>
</dbReference>
<dbReference type="InterPro" id="IPR017919">
    <property type="entry name" value="TFIIE/TFIIEa_HTH"/>
</dbReference>
<accession>A0A1A8YJV4</accession>
<dbReference type="EMBL" id="FLRE01000024">
    <property type="protein sequence ID" value="SBT31823.1"/>
    <property type="molecule type" value="Genomic_DNA"/>
</dbReference>
<dbReference type="GO" id="GO:0005673">
    <property type="term" value="C:transcription factor TFIIE complex"/>
    <property type="evidence" value="ECO:0007669"/>
    <property type="project" value="TreeGrafter"/>
</dbReference>
<feature type="region of interest" description="Disordered" evidence="1">
    <location>
        <begin position="480"/>
        <end position="524"/>
    </location>
</feature>
<feature type="domain" description="HTH TFE/IIEalpha-type" evidence="2">
    <location>
        <begin position="9"/>
        <end position="114"/>
    </location>
</feature>
<dbReference type="Proteomes" id="UP000078550">
    <property type="component" value="Unassembled WGS sequence"/>
</dbReference>
<evidence type="ECO:0000313" key="3">
    <source>
        <dbReference type="EMBL" id="SBT31823.1"/>
    </source>
</evidence>
<evidence type="ECO:0000256" key="1">
    <source>
        <dbReference type="SAM" id="MobiDB-lite"/>
    </source>
</evidence>
<organism evidence="3 4">
    <name type="scientific">Plasmodium ovale wallikeri</name>
    <dbReference type="NCBI Taxonomy" id="864142"/>
    <lineage>
        <taxon>Eukaryota</taxon>
        <taxon>Sar</taxon>
        <taxon>Alveolata</taxon>
        <taxon>Apicomplexa</taxon>
        <taxon>Aconoidasida</taxon>
        <taxon>Haemosporida</taxon>
        <taxon>Plasmodiidae</taxon>
        <taxon>Plasmodium</taxon>
        <taxon>Plasmodium (Plasmodium)</taxon>
    </lineage>
</organism>
<dbReference type="AlphaFoldDB" id="A0A1A8YJV4"/>
<dbReference type="GO" id="GO:0003743">
    <property type="term" value="F:translation initiation factor activity"/>
    <property type="evidence" value="ECO:0007669"/>
    <property type="project" value="UniProtKB-KW"/>
</dbReference>
<dbReference type="PANTHER" id="PTHR13097">
    <property type="entry name" value="TRANSCRIPTION INITIATION FACTOR IIE, ALPHA SUBUNIT"/>
    <property type="match status" value="1"/>
</dbReference>
<gene>
    <name evidence="3" type="ORF">POVWA2_006330</name>
</gene>
<keyword evidence="3" id="KW-0648">Protein biosynthesis</keyword>
<dbReference type="GO" id="GO:0006367">
    <property type="term" value="P:transcription initiation at RNA polymerase II promoter"/>
    <property type="evidence" value="ECO:0007669"/>
    <property type="project" value="TreeGrafter"/>
</dbReference>
<name>A0A1A8YJV4_PLAOA</name>
<proteinExistence type="predicted"/>
<feature type="compositionally biased region" description="Basic and acidic residues" evidence="1">
    <location>
        <begin position="495"/>
        <end position="517"/>
    </location>
</feature>
<evidence type="ECO:0000259" key="2">
    <source>
        <dbReference type="PROSITE" id="PS51344"/>
    </source>
</evidence>
<dbReference type="Pfam" id="PF02002">
    <property type="entry name" value="TFIIE_alpha"/>
    <property type="match status" value="1"/>
</dbReference>
<dbReference type="PROSITE" id="PS51344">
    <property type="entry name" value="HTH_TFE_IIE"/>
    <property type="match status" value="1"/>
</dbReference>
<dbReference type="InterPro" id="IPR024550">
    <property type="entry name" value="TFIIEa/SarR/Rpc3_HTH_dom"/>
</dbReference>